<keyword evidence="1" id="KW-1133">Transmembrane helix</keyword>
<keyword evidence="1" id="KW-0472">Membrane</keyword>
<comment type="caution">
    <text evidence="2">The sequence shown here is derived from an EMBL/GenBank/DDBJ whole genome shotgun (WGS) entry which is preliminary data.</text>
</comment>
<sequence length="111" mass="11777">MLELHASTVLLLAAVLCSVLGMACLALSQEAHWLAVLPKAQALNLRQQRLARVLGGMALLGAALLCGQADHISMAVLVWPLLLSAAAGLVAFSLSWRPRSWGLLAALLRRC</sequence>
<organism evidence="2 3">
    <name type="scientific">Roseateles rivi</name>
    <dbReference type="NCBI Taxonomy" id="3299028"/>
    <lineage>
        <taxon>Bacteria</taxon>
        <taxon>Pseudomonadati</taxon>
        <taxon>Pseudomonadota</taxon>
        <taxon>Betaproteobacteria</taxon>
        <taxon>Burkholderiales</taxon>
        <taxon>Sphaerotilaceae</taxon>
        <taxon>Roseateles</taxon>
    </lineage>
</organism>
<dbReference type="Pfam" id="PF11804">
    <property type="entry name" value="DUF3325"/>
    <property type="match status" value="1"/>
</dbReference>
<dbReference type="EMBL" id="JBIGHZ010000005">
    <property type="protein sequence ID" value="MFG6449394.1"/>
    <property type="molecule type" value="Genomic_DNA"/>
</dbReference>
<evidence type="ECO:0000313" key="3">
    <source>
        <dbReference type="Proteomes" id="UP001606099"/>
    </source>
</evidence>
<reference evidence="2 3" key="1">
    <citation type="submission" date="2024-08" db="EMBL/GenBank/DDBJ databases">
        <authorList>
            <person name="Lu H."/>
        </authorList>
    </citation>
    <scope>NUCLEOTIDE SEQUENCE [LARGE SCALE GENOMIC DNA]</scope>
    <source>
        <strain evidence="2 3">BYS180W</strain>
    </source>
</reference>
<keyword evidence="3" id="KW-1185">Reference proteome</keyword>
<dbReference type="RefSeq" id="WP_394462534.1">
    <property type="nucleotide sequence ID" value="NZ_JBIGHZ010000005.1"/>
</dbReference>
<feature type="transmembrane region" description="Helical" evidence="1">
    <location>
        <begin position="52"/>
        <end position="69"/>
    </location>
</feature>
<evidence type="ECO:0000256" key="1">
    <source>
        <dbReference type="SAM" id="Phobius"/>
    </source>
</evidence>
<evidence type="ECO:0000313" key="2">
    <source>
        <dbReference type="EMBL" id="MFG6449394.1"/>
    </source>
</evidence>
<dbReference type="InterPro" id="IPR021762">
    <property type="entry name" value="DUF3325"/>
</dbReference>
<name>A0ABW7FYK6_9BURK</name>
<keyword evidence="1" id="KW-0812">Transmembrane</keyword>
<feature type="transmembrane region" description="Helical" evidence="1">
    <location>
        <begin position="76"/>
        <end position="96"/>
    </location>
</feature>
<protein>
    <submittedName>
        <fullName evidence="2">DUF3325 domain-containing protein</fullName>
    </submittedName>
</protein>
<gene>
    <name evidence="2" type="ORF">ACG0Z6_14290</name>
</gene>
<proteinExistence type="predicted"/>
<accession>A0ABW7FYK6</accession>
<dbReference type="Proteomes" id="UP001606099">
    <property type="component" value="Unassembled WGS sequence"/>
</dbReference>